<dbReference type="GO" id="GO:0032300">
    <property type="term" value="C:mismatch repair complex"/>
    <property type="evidence" value="ECO:0007669"/>
    <property type="project" value="InterPro"/>
</dbReference>
<evidence type="ECO:0000256" key="1">
    <source>
        <dbReference type="ARBA" id="ARBA00006082"/>
    </source>
</evidence>
<dbReference type="FunFam" id="3.30.565.10:FF:000003">
    <property type="entry name" value="DNA mismatch repair endonuclease MutL"/>
    <property type="match status" value="1"/>
</dbReference>
<evidence type="ECO:0000256" key="4">
    <source>
        <dbReference type="ARBA" id="ARBA00023204"/>
    </source>
</evidence>
<dbReference type="PANTHER" id="PTHR10073">
    <property type="entry name" value="DNA MISMATCH REPAIR PROTEIN MLH, PMS, MUTL"/>
    <property type="match status" value="1"/>
</dbReference>
<feature type="domain" description="DNA mismatch repair protein S5" evidence="7">
    <location>
        <begin position="209"/>
        <end position="328"/>
    </location>
</feature>
<dbReference type="Pfam" id="PF01119">
    <property type="entry name" value="DNA_mis_repair"/>
    <property type="match status" value="1"/>
</dbReference>
<dbReference type="InterPro" id="IPR014721">
    <property type="entry name" value="Ribsml_uS5_D2-typ_fold_subgr"/>
</dbReference>
<dbReference type="InterPro" id="IPR042121">
    <property type="entry name" value="MutL_C_regsub"/>
</dbReference>
<dbReference type="Pfam" id="PF13589">
    <property type="entry name" value="HATPase_c_3"/>
    <property type="match status" value="1"/>
</dbReference>
<dbReference type="InterPro" id="IPR020568">
    <property type="entry name" value="Ribosomal_Su5_D2-typ_SF"/>
</dbReference>
<dbReference type="RefSeq" id="WP_088594613.1">
    <property type="nucleotide sequence ID" value="NZ_CP022022.1"/>
</dbReference>
<dbReference type="KEGG" id="capn:CBG49_11720"/>
<comment type="similarity">
    <text evidence="1 5">Belongs to the DNA mismatch repair MutL/HexB family.</text>
</comment>
<dbReference type="Gene3D" id="3.30.565.10">
    <property type="entry name" value="Histidine kinase-like ATPase, C-terminal domain"/>
    <property type="match status" value="1"/>
</dbReference>
<dbReference type="InterPro" id="IPR002099">
    <property type="entry name" value="MutL/Mlh/PMS"/>
</dbReference>
<dbReference type="InterPro" id="IPR014762">
    <property type="entry name" value="DNA_mismatch_repair_CS"/>
</dbReference>
<dbReference type="SMART" id="SM00853">
    <property type="entry name" value="MutL_C"/>
    <property type="match status" value="1"/>
</dbReference>
<dbReference type="AlphaFoldDB" id="A0A1Z4BQZ6"/>
<dbReference type="InterPro" id="IPR020667">
    <property type="entry name" value="DNA_mismatch_repair_MutL"/>
</dbReference>
<dbReference type="GO" id="GO:0006298">
    <property type="term" value="P:mismatch repair"/>
    <property type="evidence" value="ECO:0007669"/>
    <property type="project" value="UniProtKB-UniRule"/>
</dbReference>
<dbReference type="SMART" id="SM01340">
    <property type="entry name" value="DNA_mis_repair"/>
    <property type="match status" value="1"/>
</dbReference>
<evidence type="ECO:0000259" key="7">
    <source>
        <dbReference type="SMART" id="SM01340"/>
    </source>
</evidence>
<keyword evidence="4 5" id="KW-0234">DNA repair</keyword>
<evidence type="ECO:0000256" key="2">
    <source>
        <dbReference type="ARBA" id="ARBA00021975"/>
    </source>
</evidence>
<dbReference type="Pfam" id="PF08676">
    <property type="entry name" value="MutL_C"/>
    <property type="match status" value="1"/>
</dbReference>
<dbReference type="EMBL" id="CP022022">
    <property type="protein sequence ID" value="ASF43690.1"/>
    <property type="molecule type" value="Genomic_DNA"/>
</dbReference>
<dbReference type="GO" id="GO:0016887">
    <property type="term" value="F:ATP hydrolysis activity"/>
    <property type="evidence" value="ECO:0007669"/>
    <property type="project" value="InterPro"/>
</dbReference>
<feature type="domain" description="MutL C-terminal dimerisation" evidence="6">
    <location>
        <begin position="431"/>
        <end position="571"/>
    </location>
</feature>
<sequence>MSDIIRLLPDHVANQIAAGEVIQRPASAVKELLENAIDARATEIKLLIKDAGKTLVQVIDNGIGMSTTDARMAFERHATSKIQKAEDLFHLQTKGFRGEALASIVAIAHVEMQTKRPEDELGTEIHIEGSKITRQEPCVCPTGTSIAMKNLFFNIPARRNFLKSDTVEFRHILDEFHRVALAHPAIHFYLYNNGNELFNLPATNFRQRIVHLFGGKTNEKLVPIIAEDTPLVKISGFIVKPEYLAKTKNLQFLMVNHRFVKNQYLNHAITAAYEGLIHADQKPEYFISLEVDPTTIDINIHPTKTEIKFEEEHSIYALLKSAVKHSLGQFNIAPTLDFSKDPTFDIPYNYKDKTPEFPRIQVDPNFNPFKEEYESRSGGRTNSNFGNYPKKTASWESLYAGIESAVDTSASETIVSSLFEAEPTKNQGKKIIALAKKYLVTTLGGELIIINCNRAHQRILFEDFMKNLQSSHTAVQQLMFPYELSFAPHELEVITQLRDLFESSGFMFAIESDKVVVSGIPLHLTDSEIPNIFNELLQQHIEALPTTENTQKEAFAKALCKSLAVKTGQVLSEEEQETLINNLFSCQEVLISPFGKRIYYSLSTNEIDNLIN</sequence>
<name>A0A1Z4BQZ6_9FLAO</name>
<dbReference type="InterPro" id="IPR042120">
    <property type="entry name" value="MutL_C_dimsub"/>
</dbReference>
<reference evidence="9" key="1">
    <citation type="submission" date="2017-06" db="EMBL/GenBank/DDBJ databases">
        <title>Complete genome sequence of Capnocytophaga sp. KCOM 1579 (=ChDC OS43) isolated from a human refractory periapical abscess lesion.</title>
        <authorList>
            <person name="Kook J.-K."/>
            <person name="Park S.-N."/>
            <person name="Lim Y.K."/>
            <person name="Roh H."/>
        </authorList>
    </citation>
    <scope>NUCLEOTIDE SEQUENCE [LARGE SCALE GENOMIC DNA]</scope>
    <source>
        <strain evidence="9">ChDC OS43</strain>
    </source>
</reference>
<evidence type="ECO:0000256" key="5">
    <source>
        <dbReference type="HAMAP-Rule" id="MF_00149"/>
    </source>
</evidence>
<gene>
    <name evidence="5" type="primary">mutL</name>
    <name evidence="8" type="ORF">CBG49_11720</name>
</gene>
<dbReference type="GO" id="GO:0005524">
    <property type="term" value="F:ATP binding"/>
    <property type="evidence" value="ECO:0007669"/>
    <property type="project" value="InterPro"/>
</dbReference>
<dbReference type="GO" id="GO:0030983">
    <property type="term" value="F:mismatched DNA binding"/>
    <property type="evidence" value="ECO:0007669"/>
    <property type="project" value="InterPro"/>
</dbReference>
<dbReference type="SUPFAM" id="SSF55874">
    <property type="entry name" value="ATPase domain of HSP90 chaperone/DNA topoisomerase II/histidine kinase"/>
    <property type="match status" value="1"/>
</dbReference>
<dbReference type="Gene3D" id="3.30.1540.20">
    <property type="entry name" value="MutL, C-terminal domain, dimerisation subdomain"/>
    <property type="match status" value="1"/>
</dbReference>
<dbReference type="Proteomes" id="UP000197007">
    <property type="component" value="Chromosome"/>
</dbReference>
<comment type="function">
    <text evidence="5">This protein is involved in the repair of mismatches in DNA. It is required for dam-dependent methyl-directed DNA mismatch repair. May act as a 'molecular matchmaker', a protein that promotes the formation of a stable complex between two or more DNA-binding proteins in an ATP-dependent manner without itself being part of a final effector complex.</text>
</comment>
<dbReference type="InterPro" id="IPR036890">
    <property type="entry name" value="HATPase_C_sf"/>
</dbReference>
<dbReference type="InterPro" id="IPR037198">
    <property type="entry name" value="MutL_C_sf"/>
</dbReference>
<dbReference type="PANTHER" id="PTHR10073:SF12">
    <property type="entry name" value="DNA MISMATCH REPAIR PROTEIN MLH1"/>
    <property type="match status" value="1"/>
</dbReference>
<evidence type="ECO:0000256" key="3">
    <source>
        <dbReference type="ARBA" id="ARBA00022763"/>
    </source>
</evidence>
<keyword evidence="3 5" id="KW-0227">DNA damage</keyword>
<dbReference type="HAMAP" id="MF_00149">
    <property type="entry name" value="DNA_mis_repair"/>
    <property type="match status" value="1"/>
</dbReference>
<keyword evidence="9" id="KW-1185">Reference proteome</keyword>
<dbReference type="Gene3D" id="3.30.230.10">
    <property type="match status" value="1"/>
</dbReference>
<dbReference type="Gene3D" id="3.30.1370.100">
    <property type="entry name" value="MutL, C-terminal domain, regulatory subdomain"/>
    <property type="match status" value="1"/>
</dbReference>
<evidence type="ECO:0000259" key="6">
    <source>
        <dbReference type="SMART" id="SM00853"/>
    </source>
</evidence>
<dbReference type="NCBIfam" id="TIGR00585">
    <property type="entry name" value="mutl"/>
    <property type="match status" value="1"/>
</dbReference>
<organism evidence="8 9">
    <name type="scientific">Capnocytophaga endodontalis</name>
    <dbReference type="NCBI Taxonomy" id="2708117"/>
    <lineage>
        <taxon>Bacteria</taxon>
        <taxon>Pseudomonadati</taxon>
        <taxon>Bacteroidota</taxon>
        <taxon>Flavobacteriia</taxon>
        <taxon>Flavobacteriales</taxon>
        <taxon>Flavobacteriaceae</taxon>
        <taxon>Capnocytophaga</taxon>
    </lineage>
</organism>
<dbReference type="GO" id="GO:0140664">
    <property type="term" value="F:ATP-dependent DNA damage sensor activity"/>
    <property type="evidence" value="ECO:0007669"/>
    <property type="project" value="InterPro"/>
</dbReference>
<dbReference type="InterPro" id="IPR014790">
    <property type="entry name" value="MutL_C"/>
</dbReference>
<evidence type="ECO:0000313" key="8">
    <source>
        <dbReference type="EMBL" id="ASF43690.1"/>
    </source>
</evidence>
<dbReference type="CDD" id="cd16926">
    <property type="entry name" value="HATPase_MutL-MLH-PMS-like"/>
    <property type="match status" value="1"/>
</dbReference>
<dbReference type="InterPro" id="IPR013507">
    <property type="entry name" value="DNA_mismatch_S5_2-like"/>
</dbReference>
<dbReference type="InterPro" id="IPR038973">
    <property type="entry name" value="MutL/Mlh/Pms-like"/>
</dbReference>
<dbReference type="CDD" id="cd00782">
    <property type="entry name" value="MutL_Trans"/>
    <property type="match status" value="1"/>
</dbReference>
<evidence type="ECO:0000313" key="9">
    <source>
        <dbReference type="Proteomes" id="UP000197007"/>
    </source>
</evidence>
<dbReference type="PROSITE" id="PS00058">
    <property type="entry name" value="DNA_MISMATCH_REPAIR_1"/>
    <property type="match status" value="1"/>
</dbReference>
<dbReference type="SUPFAM" id="SSF54211">
    <property type="entry name" value="Ribosomal protein S5 domain 2-like"/>
    <property type="match status" value="1"/>
</dbReference>
<proteinExistence type="inferred from homology"/>
<dbReference type="SUPFAM" id="SSF118116">
    <property type="entry name" value="DNA mismatch repair protein MutL"/>
    <property type="match status" value="1"/>
</dbReference>
<protein>
    <recommendedName>
        <fullName evidence="2 5">DNA mismatch repair protein MutL</fullName>
    </recommendedName>
</protein>
<accession>A0A1Z4BQZ6</accession>